<protein>
    <submittedName>
        <fullName evidence="1">Uncharacterized protein</fullName>
    </submittedName>
</protein>
<reference evidence="1" key="1">
    <citation type="submission" date="2014-09" db="EMBL/GenBank/DDBJ databases">
        <authorList>
            <person name="Magalhaes I.L.F."/>
            <person name="Oliveira U."/>
            <person name="Santos F.R."/>
            <person name="Vidigal T.H.D.A."/>
            <person name="Brescovit A.D."/>
            <person name="Santos A.J."/>
        </authorList>
    </citation>
    <scope>NUCLEOTIDE SEQUENCE</scope>
    <source>
        <tissue evidence="1">Shoot tissue taken approximately 20 cm above the soil surface</tissue>
    </source>
</reference>
<proteinExistence type="predicted"/>
<accession>A0A0A9DHS8</accession>
<organism evidence="1">
    <name type="scientific">Arundo donax</name>
    <name type="common">Giant reed</name>
    <name type="synonym">Donax arundinaceus</name>
    <dbReference type="NCBI Taxonomy" id="35708"/>
    <lineage>
        <taxon>Eukaryota</taxon>
        <taxon>Viridiplantae</taxon>
        <taxon>Streptophyta</taxon>
        <taxon>Embryophyta</taxon>
        <taxon>Tracheophyta</taxon>
        <taxon>Spermatophyta</taxon>
        <taxon>Magnoliopsida</taxon>
        <taxon>Liliopsida</taxon>
        <taxon>Poales</taxon>
        <taxon>Poaceae</taxon>
        <taxon>PACMAD clade</taxon>
        <taxon>Arundinoideae</taxon>
        <taxon>Arundineae</taxon>
        <taxon>Arundo</taxon>
    </lineage>
</organism>
<dbReference type="EMBL" id="GBRH01181823">
    <property type="protein sequence ID" value="JAE16073.1"/>
    <property type="molecule type" value="Transcribed_RNA"/>
</dbReference>
<dbReference type="AlphaFoldDB" id="A0A0A9DHS8"/>
<name>A0A0A9DHS8_ARUDO</name>
<reference evidence="1" key="2">
    <citation type="journal article" date="2015" name="Data Brief">
        <title>Shoot transcriptome of the giant reed, Arundo donax.</title>
        <authorList>
            <person name="Barrero R.A."/>
            <person name="Guerrero F.D."/>
            <person name="Moolhuijzen P."/>
            <person name="Goolsby J.A."/>
            <person name="Tidwell J."/>
            <person name="Bellgard S.E."/>
            <person name="Bellgard M.I."/>
        </authorList>
    </citation>
    <scope>NUCLEOTIDE SEQUENCE</scope>
    <source>
        <tissue evidence="1">Shoot tissue taken approximately 20 cm above the soil surface</tissue>
    </source>
</reference>
<dbReference type="EMBL" id="GBRH01211657">
    <property type="protein sequence ID" value="JAD86238.1"/>
    <property type="molecule type" value="Transcribed_RNA"/>
</dbReference>
<evidence type="ECO:0000313" key="1">
    <source>
        <dbReference type="EMBL" id="JAD86238.1"/>
    </source>
</evidence>
<sequence length="40" mass="4982">MLMHYLLLNEFRQSCSYRSYLLKTYSCKGRLNGPIWYERF</sequence>